<keyword evidence="9" id="KW-1133">Transmembrane helix</keyword>
<dbReference type="SUPFAM" id="SSF55785">
    <property type="entry name" value="PYP-like sensor domain (PAS domain)"/>
    <property type="match status" value="1"/>
</dbReference>
<evidence type="ECO:0000256" key="6">
    <source>
        <dbReference type="ARBA" id="ARBA00022777"/>
    </source>
</evidence>
<evidence type="ECO:0000256" key="1">
    <source>
        <dbReference type="ARBA" id="ARBA00000085"/>
    </source>
</evidence>
<dbReference type="InterPro" id="IPR036097">
    <property type="entry name" value="HisK_dim/P_sf"/>
</dbReference>
<dbReference type="Proteomes" id="UP000662747">
    <property type="component" value="Chromosome"/>
</dbReference>
<dbReference type="Pfam" id="PF08448">
    <property type="entry name" value="PAS_4"/>
    <property type="match status" value="1"/>
</dbReference>
<dbReference type="PROSITE" id="PS50109">
    <property type="entry name" value="HIS_KIN"/>
    <property type="match status" value="1"/>
</dbReference>
<dbReference type="InterPro" id="IPR013656">
    <property type="entry name" value="PAS_4"/>
</dbReference>
<protein>
    <recommendedName>
        <fullName evidence="2">histidine kinase</fullName>
        <ecNumber evidence="2">2.7.13.3</ecNumber>
    </recommendedName>
</protein>
<dbReference type="EMBL" id="CP071090">
    <property type="protein sequence ID" value="QSQ25433.1"/>
    <property type="molecule type" value="Genomic_DNA"/>
</dbReference>
<evidence type="ECO:0000256" key="5">
    <source>
        <dbReference type="ARBA" id="ARBA00022741"/>
    </source>
</evidence>
<keyword evidence="5" id="KW-0547">Nucleotide-binding</keyword>
<evidence type="ECO:0000313" key="11">
    <source>
        <dbReference type="EMBL" id="QSQ25433.1"/>
    </source>
</evidence>
<keyword evidence="9" id="KW-0472">Membrane</keyword>
<dbReference type="EC" id="2.7.13.3" evidence="2"/>
<keyword evidence="7" id="KW-0067">ATP-binding</keyword>
<dbReference type="SUPFAM" id="SSF47384">
    <property type="entry name" value="Homodimeric domain of signal transducing histidine kinase"/>
    <property type="match status" value="1"/>
</dbReference>
<dbReference type="SUPFAM" id="SSF55874">
    <property type="entry name" value="ATPase domain of HSP90 chaperone/DNA topoisomerase II/histidine kinase"/>
    <property type="match status" value="1"/>
</dbReference>
<dbReference type="SMART" id="SM00387">
    <property type="entry name" value="HATPase_c"/>
    <property type="match status" value="1"/>
</dbReference>
<evidence type="ECO:0000256" key="2">
    <source>
        <dbReference type="ARBA" id="ARBA00012438"/>
    </source>
</evidence>
<dbReference type="PANTHER" id="PTHR43065:SF10">
    <property type="entry name" value="PEROXIDE STRESS-ACTIVATED HISTIDINE KINASE MAK3"/>
    <property type="match status" value="1"/>
</dbReference>
<dbReference type="PRINTS" id="PR00344">
    <property type="entry name" value="BCTRLSENSOR"/>
</dbReference>
<keyword evidence="12" id="KW-1185">Reference proteome</keyword>
<evidence type="ECO:0000256" key="8">
    <source>
        <dbReference type="ARBA" id="ARBA00023012"/>
    </source>
</evidence>
<dbReference type="InterPro" id="IPR005467">
    <property type="entry name" value="His_kinase_dom"/>
</dbReference>
<keyword evidence="6" id="KW-0418">Kinase</keyword>
<accession>A0ABX7P4M1</accession>
<dbReference type="RefSeq" id="WP_206726988.1">
    <property type="nucleotide sequence ID" value="NZ_CP071090.1"/>
</dbReference>
<dbReference type="Gene3D" id="1.10.287.130">
    <property type="match status" value="1"/>
</dbReference>
<name>A0ABX7P4M1_9BACT</name>
<dbReference type="InterPro" id="IPR004358">
    <property type="entry name" value="Sig_transdc_His_kin-like_C"/>
</dbReference>
<dbReference type="PANTHER" id="PTHR43065">
    <property type="entry name" value="SENSOR HISTIDINE KINASE"/>
    <property type="match status" value="1"/>
</dbReference>
<dbReference type="SMART" id="SM00388">
    <property type="entry name" value="HisKA"/>
    <property type="match status" value="1"/>
</dbReference>
<dbReference type="Gene3D" id="3.30.565.10">
    <property type="entry name" value="Histidine kinase-like ATPase, C-terminal domain"/>
    <property type="match status" value="1"/>
</dbReference>
<keyword evidence="8" id="KW-0902">Two-component regulatory system</keyword>
<evidence type="ECO:0000256" key="4">
    <source>
        <dbReference type="ARBA" id="ARBA00022679"/>
    </source>
</evidence>
<evidence type="ECO:0000256" key="3">
    <source>
        <dbReference type="ARBA" id="ARBA00022553"/>
    </source>
</evidence>
<evidence type="ECO:0000259" key="10">
    <source>
        <dbReference type="PROSITE" id="PS50109"/>
    </source>
</evidence>
<evidence type="ECO:0000313" key="12">
    <source>
        <dbReference type="Proteomes" id="UP000662747"/>
    </source>
</evidence>
<keyword evidence="3" id="KW-0597">Phosphoprotein</keyword>
<dbReference type="CDD" id="cd00082">
    <property type="entry name" value="HisKA"/>
    <property type="match status" value="1"/>
</dbReference>
<feature type="domain" description="Histidine kinase" evidence="10">
    <location>
        <begin position="478"/>
        <end position="694"/>
    </location>
</feature>
<dbReference type="InterPro" id="IPR035965">
    <property type="entry name" value="PAS-like_dom_sf"/>
</dbReference>
<comment type="catalytic activity">
    <reaction evidence="1">
        <text>ATP + protein L-histidine = ADP + protein N-phospho-L-histidine.</text>
        <dbReference type="EC" id="2.7.13.3"/>
    </reaction>
</comment>
<dbReference type="Pfam" id="PF00512">
    <property type="entry name" value="HisKA"/>
    <property type="match status" value="1"/>
</dbReference>
<dbReference type="CDD" id="cd00075">
    <property type="entry name" value="HATPase"/>
    <property type="match status" value="1"/>
</dbReference>
<evidence type="ECO:0000256" key="7">
    <source>
        <dbReference type="ARBA" id="ARBA00022840"/>
    </source>
</evidence>
<dbReference type="InterPro" id="IPR036890">
    <property type="entry name" value="HATPase_C_sf"/>
</dbReference>
<dbReference type="Pfam" id="PF02518">
    <property type="entry name" value="HATPase_c"/>
    <property type="match status" value="1"/>
</dbReference>
<dbReference type="Gene3D" id="3.30.450.20">
    <property type="entry name" value="PAS domain"/>
    <property type="match status" value="1"/>
</dbReference>
<reference evidence="11 12" key="1">
    <citation type="submission" date="2021-02" db="EMBL/GenBank/DDBJ databases">
        <title>De Novo genome assembly of isolated myxobacteria.</title>
        <authorList>
            <person name="Stevens D.C."/>
        </authorList>
    </citation>
    <scope>NUCLEOTIDE SEQUENCE [LARGE SCALE GENOMIC DNA]</scope>
    <source>
        <strain evidence="12">SCPEA02</strain>
    </source>
</reference>
<dbReference type="InterPro" id="IPR003661">
    <property type="entry name" value="HisK_dim/P_dom"/>
</dbReference>
<dbReference type="InterPro" id="IPR003594">
    <property type="entry name" value="HATPase_dom"/>
</dbReference>
<organism evidence="11 12">
    <name type="scientific">Pyxidicoccus parkwayensis</name>
    <dbReference type="NCBI Taxonomy" id="2813578"/>
    <lineage>
        <taxon>Bacteria</taxon>
        <taxon>Pseudomonadati</taxon>
        <taxon>Myxococcota</taxon>
        <taxon>Myxococcia</taxon>
        <taxon>Myxococcales</taxon>
        <taxon>Cystobacterineae</taxon>
        <taxon>Myxococcaceae</taxon>
        <taxon>Pyxidicoccus</taxon>
    </lineage>
</organism>
<feature type="transmembrane region" description="Helical" evidence="9">
    <location>
        <begin position="296"/>
        <end position="320"/>
    </location>
</feature>
<keyword evidence="4" id="KW-0808">Transferase</keyword>
<gene>
    <name evidence="11" type="ORF">JY651_11105</name>
</gene>
<keyword evidence="9" id="KW-0812">Transmembrane</keyword>
<sequence length="703" mass="75217">MRYALLPILLLVAALASVGMGVLTLLESNRAALARQFAVDRQAQLDEATRGVAESLEDVGEDLRFAGELMSQPGSDAEHRRELRALLEAVGQYKVIVAYDAEGRERLRLLDRRTGKQVSRGAILPQMAEAARRALQRPPGDITTSPPLGESQGWLRVMATALSVEEGRPAGAVAVLVDTESFFTPLRIVTSDPEARLLLVGAHDQPTPASDARLADWYRRLESEGMLVPGFASMAARMKEGERGTLPLGEDEAERLGLGRAEAVAVFTPIRVRGGNNWAAATLVSTAALRSHEQGLIWRLAGAAGLVALFLVTFAVYVVLAQRRAAALRESRRHADQLAHLHDKTQKILDHIPAGVLALTEDGRISAVNQVLRARMPESAVGAPLAAAFPQAPEAVVSRLRALVEAAASEARPHSLLGEPLALFGDEGRFNLHAVPLEARDSDVRTLLVVEDLSNVRALETQLLRAEKLATVGVLAAGIAHEIGTPLGVVRGRAEYVLGKLGQAHPQGPGVAVIIEQIDRVSRTLRQLLDFSRLQPTAVRPVSLGPIVRDVHELLRVEAERRKVSLELDVPDALPSLAADPDQLQQVLVNLALNACDACGPGGRVKLSASGPDGSAPGTWGLVALTVRDDGCGIPRESLNQVFDPFFTTKKRGQGTGLGLTMVAHVVRNHGGRIELESEPGQGTCVTVLWPATPPAAEERHAS</sequence>
<evidence type="ECO:0000256" key="9">
    <source>
        <dbReference type="SAM" id="Phobius"/>
    </source>
</evidence>
<proteinExistence type="predicted"/>